<organism evidence="8 9">
    <name type="scientific">Dothidotthia symphoricarpi CBS 119687</name>
    <dbReference type="NCBI Taxonomy" id="1392245"/>
    <lineage>
        <taxon>Eukaryota</taxon>
        <taxon>Fungi</taxon>
        <taxon>Dikarya</taxon>
        <taxon>Ascomycota</taxon>
        <taxon>Pezizomycotina</taxon>
        <taxon>Dothideomycetes</taxon>
        <taxon>Pleosporomycetidae</taxon>
        <taxon>Pleosporales</taxon>
        <taxon>Dothidotthiaceae</taxon>
        <taxon>Dothidotthia</taxon>
    </lineage>
</organism>
<sequence>MFSDHGWISQDALLRTDYAMVSLTSTIFVARTGIQVWRRRRIEWQDAWLYVAYVAYIVFSVLYIVITPTIFKLEHHRKGEPVRWEGMEKDIKFMSRVLWSSGMEFWTCLWFIKFALLALYKKLLLGLPMIYLWVWRGTVVFCILTYITCIITGPVIGCESLKKYFERNECFTPTDVRHQTASLYYAYAIDTVTNFMVMFLPIRLIWNLQMARVQKVCIGLLFASGLICILFATIRVVQIGIRDGKPMTPEPKWLTLWTIIECSTGTATPPILRCFCSIASLVTNVSKAVIIGCCPQFATLTRKKKNDTSDAYNVQGYIRQSTSRPTTQGRDDVGLKSMITSGVHGKAADEAYWEDAHSSQEELARSQEIRVTTTFQLDNERRSGKFRV</sequence>
<evidence type="ECO:0000256" key="4">
    <source>
        <dbReference type="ARBA" id="ARBA00023136"/>
    </source>
</evidence>
<dbReference type="AlphaFoldDB" id="A0A6A5ZX85"/>
<dbReference type="PANTHER" id="PTHR33048">
    <property type="entry name" value="PTH11-LIKE INTEGRAL MEMBRANE PROTEIN (AFU_ORTHOLOGUE AFUA_5G11245)"/>
    <property type="match status" value="1"/>
</dbReference>
<dbReference type="GeneID" id="54407410"/>
<feature type="transmembrane region" description="Helical" evidence="6">
    <location>
        <begin position="47"/>
        <end position="66"/>
    </location>
</feature>
<name>A0A6A5ZX85_9PLEO</name>
<keyword evidence="4 6" id="KW-0472">Membrane</keyword>
<feature type="transmembrane region" description="Helical" evidence="6">
    <location>
        <begin position="132"/>
        <end position="156"/>
    </location>
</feature>
<accession>A0A6A5ZX85</accession>
<dbReference type="OrthoDB" id="2988756at2759"/>
<dbReference type="InterPro" id="IPR049326">
    <property type="entry name" value="Rhodopsin_dom_fungi"/>
</dbReference>
<feature type="domain" description="Rhodopsin" evidence="7">
    <location>
        <begin position="31"/>
        <end position="267"/>
    </location>
</feature>
<evidence type="ECO:0000256" key="5">
    <source>
        <dbReference type="ARBA" id="ARBA00038359"/>
    </source>
</evidence>
<gene>
    <name evidence="8" type="ORF">P153DRAFT_361336</name>
</gene>
<dbReference type="Pfam" id="PF20684">
    <property type="entry name" value="Fung_rhodopsin"/>
    <property type="match status" value="1"/>
</dbReference>
<dbReference type="PANTHER" id="PTHR33048:SF146">
    <property type="entry name" value="INTEGRAL MEMBRANE PROTEIN"/>
    <property type="match status" value="1"/>
</dbReference>
<dbReference type="Proteomes" id="UP000799771">
    <property type="component" value="Unassembled WGS sequence"/>
</dbReference>
<protein>
    <recommendedName>
        <fullName evidence="7">Rhodopsin domain-containing protein</fullName>
    </recommendedName>
</protein>
<dbReference type="GO" id="GO:0016020">
    <property type="term" value="C:membrane"/>
    <property type="evidence" value="ECO:0007669"/>
    <property type="project" value="UniProtKB-SubCell"/>
</dbReference>
<evidence type="ECO:0000313" key="8">
    <source>
        <dbReference type="EMBL" id="KAF2124149.1"/>
    </source>
</evidence>
<evidence type="ECO:0000256" key="1">
    <source>
        <dbReference type="ARBA" id="ARBA00004141"/>
    </source>
</evidence>
<keyword evidence="9" id="KW-1185">Reference proteome</keyword>
<comment type="similarity">
    <text evidence="5">Belongs to the SAT4 family.</text>
</comment>
<dbReference type="EMBL" id="ML977520">
    <property type="protein sequence ID" value="KAF2124149.1"/>
    <property type="molecule type" value="Genomic_DNA"/>
</dbReference>
<feature type="transmembrane region" description="Helical" evidence="6">
    <location>
        <begin position="97"/>
        <end position="120"/>
    </location>
</feature>
<proteinExistence type="inferred from homology"/>
<reference evidence="8" key="1">
    <citation type="journal article" date="2020" name="Stud. Mycol.">
        <title>101 Dothideomycetes genomes: a test case for predicting lifestyles and emergence of pathogens.</title>
        <authorList>
            <person name="Haridas S."/>
            <person name="Albert R."/>
            <person name="Binder M."/>
            <person name="Bloem J."/>
            <person name="Labutti K."/>
            <person name="Salamov A."/>
            <person name="Andreopoulos B."/>
            <person name="Baker S."/>
            <person name="Barry K."/>
            <person name="Bills G."/>
            <person name="Bluhm B."/>
            <person name="Cannon C."/>
            <person name="Castanera R."/>
            <person name="Culley D."/>
            <person name="Daum C."/>
            <person name="Ezra D."/>
            <person name="Gonzalez J."/>
            <person name="Henrissat B."/>
            <person name="Kuo A."/>
            <person name="Liang C."/>
            <person name="Lipzen A."/>
            <person name="Lutzoni F."/>
            <person name="Magnuson J."/>
            <person name="Mondo S."/>
            <person name="Nolan M."/>
            <person name="Ohm R."/>
            <person name="Pangilinan J."/>
            <person name="Park H.-J."/>
            <person name="Ramirez L."/>
            <person name="Alfaro M."/>
            <person name="Sun H."/>
            <person name="Tritt A."/>
            <person name="Yoshinaga Y."/>
            <person name="Zwiers L.-H."/>
            <person name="Turgeon B."/>
            <person name="Goodwin S."/>
            <person name="Spatafora J."/>
            <person name="Crous P."/>
            <person name="Grigoriev I."/>
        </authorList>
    </citation>
    <scope>NUCLEOTIDE SEQUENCE</scope>
    <source>
        <strain evidence="8">CBS 119687</strain>
    </source>
</reference>
<feature type="transmembrane region" description="Helical" evidence="6">
    <location>
        <begin position="218"/>
        <end position="237"/>
    </location>
</feature>
<dbReference type="RefSeq" id="XP_033518542.1">
    <property type="nucleotide sequence ID" value="XM_033666978.1"/>
</dbReference>
<keyword evidence="2 6" id="KW-0812">Transmembrane</keyword>
<evidence type="ECO:0000259" key="7">
    <source>
        <dbReference type="Pfam" id="PF20684"/>
    </source>
</evidence>
<dbReference type="InterPro" id="IPR052337">
    <property type="entry name" value="SAT4-like"/>
</dbReference>
<evidence type="ECO:0000256" key="2">
    <source>
        <dbReference type="ARBA" id="ARBA00022692"/>
    </source>
</evidence>
<comment type="subcellular location">
    <subcellularLocation>
        <location evidence="1">Membrane</location>
        <topology evidence="1">Multi-pass membrane protein</topology>
    </subcellularLocation>
</comment>
<keyword evidence="3 6" id="KW-1133">Transmembrane helix</keyword>
<evidence type="ECO:0000256" key="3">
    <source>
        <dbReference type="ARBA" id="ARBA00022989"/>
    </source>
</evidence>
<evidence type="ECO:0000313" key="9">
    <source>
        <dbReference type="Proteomes" id="UP000799771"/>
    </source>
</evidence>
<feature type="transmembrane region" description="Helical" evidence="6">
    <location>
        <begin position="184"/>
        <end position="206"/>
    </location>
</feature>
<evidence type="ECO:0000256" key="6">
    <source>
        <dbReference type="SAM" id="Phobius"/>
    </source>
</evidence>